<dbReference type="GO" id="GO:0006352">
    <property type="term" value="P:DNA-templated transcription initiation"/>
    <property type="evidence" value="ECO:0007669"/>
    <property type="project" value="InterPro"/>
</dbReference>
<dbReference type="PANTHER" id="PTHR43133">
    <property type="entry name" value="RNA POLYMERASE ECF-TYPE SIGMA FACTO"/>
    <property type="match status" value="1"/>
</dbReference>
<evidence type="ECO:0000256" key="1">
    <source>
        <dbReference type="ARBA" id="ARBA00010641"/>
    </source>
</evidence>
<dbReference type="PANTHER" id="PTHR43133:SF57">
    <property type="entry name" value="RNA POLYMERASE SIGMA-70 FACTOR"/>
    <property type="match status" value="1"/>
</dbReference>
<dbReference type="InterPro" id="IPR013249">
    <property type="entry name" value="RNA_pol_sigma70_r4_t2"/>
</dbReference>
<evidence type="ECO:0000256" key="2">
    <source>
        <dbReference type="ARBA" id="ARBA00023015"/>
    </source>
</evidence>
<protein>
    <submittedName>
        <fullName evidence="7">ECF RNA polymerase sigma factor SigD</fullName>
    </submittedName>
</protein>
<dbReference type="Gene3D" id="1.10.10.10">
    <property type="entry name" value="Winged helix-like DNA-binding domain superfamily/Winged helix DNA-binding domain"/>
    <property type="match status" value="1"/>
</dbReference>
<name>A0A2H5Y812_9CHLR</name>
<proteinExistence type="inferred from homology"/>
<dbReference type="NCBIfam" id="TIGR02937">
    <property type="entry name" value="sigma70-ECF"/>
    <property type="match status" value="1"/>
</dbReference>
<dbReference type="Gene3D" id="1.10.1740.10">
    <property type="match status" value="1"/>
</dbReference>
<dbReference type="SUPFAM" id="SSF88659">
    <property type="entry name" value="Sigma3 and sigma4 domains of RNA polymerase sigma factors"/>
    <property type="match status" value="1"/>
</dbReference>
<dbReference type="SUPFAM" id="SSF88946">
    <property type="entry name" value="Sigma2 domain of RNA polymerase sigma factors"/>
    <property type="match status" value="1"/>
</dbReference>
<evidence type="ECO:0000256" key="4">
    <source>
        <dbReference type="ARBA" id="ARBA00023163"/>
    </source>
</evidence>
<dbReference type="Pfam" id="PF08281">
    <property type="entry name" value="Sigma70_r4_2"/>
    <property type="match status" value="1"/>
</dbReference>
<organism evidence="7 8">
    <name type="scientific">Candidatus Thermoflexus japonica</name>
    <dbReference type="NCBI Taxonomy" id="2035417"/>
    <lineage>
        <taxon>Bacteria</taxon>
        <taxon>Bacillati</taxon>
        <taxon>Chloroflexota</taxon>
        <taxon>Thermoflexia</taxon>
        <taxon>Thermoflexales</taxon>
        <taxon>Thermoflexaceae</taxon>
        <taxon>Thermoflexus</taxon>
    </lineage>
</organism>
<evidence type="ECO:0000259" key="5">
    <source>
        <dbReference type="Pfam" id="PF04542"/>
    </source>
</evidence>
<dbReference type="InterPro" id="IPR036388">
    <property type="entry name" value="WH-like_DNA-bd_sf"/>
</dbReference>
<dbReference type="InterPro" id="IPR013325">
    <property type="entry name" value="RNA_pol_sigma_r2"/>
</dbReference>
<feature type="domain" description="RNA polymerase sigma-70 region 2" evidence="5">
    <location>
        <begin position="14"/>
        <end position="82"/>
    </location>
</feature>
<dbReference type="EMBL" id="BEHY01000052">
    <property type="protein sequence ID" value="GBD09586.1"/>
    <property type="molecule type" value="Genomic_DNA"/>
</dbReference>
<evidence type="ECO:0000313" key="7">
    <source>
        <dbReference type="EMBL" id="GBD09586.1"/>
    </source>
</evidence>
<evidence type="ECO:0000259" key="6">
    <source>
        <dbReference type="Pfam" id="PF08281"/>
    </source>
</evidence>
<dbReference type="InterPro" id="IPR007627">
    <property type="entry name" value="RNA_pol_sigma70_r2"/>
</dbReference>
<keyword evidence="4" id="KW-0804">Transcription</keyword>
<evidence type="ECO:0000313" key="8">
    <source>
        <dbReference type="Proteomes" id="UP000236642"/>
    </source>
</evidence>
<gene>
    <name evidence="7" type="primary">sigD</name>
    <name evidence="7" type="ORF">HRbin22_01843</name>
</gene>
<keyword evidence="2" id="KW-0805">Transcription regulation</keyword>
<comment type="similarity">
    <text evidence="1">Belongs to the sigma-70 factor family. ECF subfamily.</text>
</comment>
<comment type="caution">
    <text evidence="7">The sequence shown here is derived from an EMBL/GenBank/DDBJ whole genome shotgun (WGS) entry which is preliminary data.</text>
</comment>
<sequence length="173" mass="20601">MERARRDPEAFGELYLRYVRSIYNYIFYRTGDPEEAEDLTSRVFLQALQHLPRFQERGLPFAAWLFRIAHNLVANWHRDRQRHPVLPLSENGHDRSPERVEAALERQEERERLLKAIRRLPPDRQQLLILKFVEGLSNAEIARIMGRTEGAIRVLYHRTLEALRKELTREHPG</sequence>
<dbReference type="InterPro" id="IPR039425">
    <property type="entry name" value="RNA_pol_sigma-70-like"/>
</dbReference>
<accession>A0A2H5Y812</accession>
<dbReference type="GO" id="GO:0003677">
    <property type="term" value="F:DNA binding"/>
    <property type="evidence" value="ECO:0007669"/>
    <property type="project" value="InterPro"/>
</dbReference>
<feature type="domain" description="RNA polymerase sigma factor 70 region 4 type 2" evidence="6">
    <location>
        <begin position="110"/>
        <end position="163"/>
    </location>
</feature>
<dbReference type="Pfam" id="PF04542">
    <property type="entry name" value="Sigma70_r2"/>
    <property type="match status" value="1"/>
</dbReference>
<dbReference type="InterPro" id="IPR014284">
    <property type="entry name" value="RNA_pol_sigma-70_dom"/>
</dbReference>
<reference evidence="8" key="1">
    <citation type="submission" date="2017-09" db="EMBL/GenBank/DDBJ databases">
        <title>Metaegenomics of thermophilic ammonia-oxidizing enrichment culture.</title>
        <authorList>
            <person name="Kato S."/>
            <person name="Suzuki K."/>
        </authorList>
    </citation>
    <scope>NUCLEOTIDE SEQUENCE [LARGE SCALE GENOMIC DNA]</scope>
</reference>
<dbReference type="GO" id="GO:0016987">
    <property type="term" value="F:sigma factor activity"/>
    <property type="evidence" value="ECO:0007669"/>
    <property type="project" value="UniProtKB-KW"/>
</dbReference>
<dbReference type="InterPro" id="IPR013324">
    <property type="entry name" value="RNA_pol_sigma_r3/r4-like"/>
</dbReference>
<dbReference type="Proteomes" id="UP000236642">
    <property type="component" value="Unassembled WGS sequence"/>
</dbReference>
<evidence type="ECO:0000256" key="3">
    <source>
        <dbReference type="ARBA" id="ARBA00023082"/>
    </source>
</evidence>
<keyword evidence="3" id="KW-0731">Sigma factor</keyword>
<dbReference type="AlphaFoldDB" id="A0A2H5Y812"/>
<dbReference type="CDD" id="cd06171">
    <property type="entry name" value="Sigma70_r4"/>
    <property type="match status" value="1"/>
</dbReference>